<evidence type="ECO:0000256" key="18">
    <source>
        <dbReference type="ARBA" id="ARBA00023273"/>
    </source>
</evidence>
<keyword evidence="10" id="KW-0970">Cilium biogenesis/degradation</keyword>
<evidence type="ECO:0000256" key="17">
    <source>
        <dbReference type="ARBA" id="ARBA00023212"/>
    </source>
</evidence>
<evidence type="ECO:0000256" key="19">
    <source>
        <dbReference type="ARBA" id="ARBA00023902"/>
    </source>
</evidence>
<dbReference type="Gene3D" id="3.10.490.20">
    <property type="match status" value="1"/>
</dbReference>
<dbReference type="GO" id="GO:0005886">
    <property type="term" value="C:plasma membrane"/>
    <property type="evidence" value="ECO:0007669"/>
    <property type="project" value="UniProtKB-SubCell"/>
</dbReference>
<dbReference type="Pfam" id="PF18198">
    <property type="entry name" value="AAA_lid_11"/>
    <property type="match status" value="1"/>
</dbReference>
<evidence type="ECO:0000256" key="15">
    <source>
        <dbReference type="ARBA" id="ARBA00023136"/>
    </source>
</evidence>
<dbReference type="InterPro" id="IPR043160">
    <property type="entry name" value="Dynein_C_barrel"/>
</dbReference>
<proteinExistence type="inferred from homology"/>
<dbReference type="InterPro" id="IPR042219">
    <property type="entry name" value="AAA_lid_11_sf"/>
</dbReference>
<dbReference type="Gene3D" id="1.20.1270.280">
    <property type="match status" value="1"/>
</dbReference>
<accession>A0A0S4JCL7</accession>
<reference evidence="23" key="1">
    <citation type="submission" date="2015-09" db="EMBL/GenBank/DDBJ databases">
        <authorList>
            <consortium name="Pathogen Informatics"/>
        </authorList>
    </citation>
    <scope>NUCLEOTIDE SEQUENCE [LARGE SCALE GENOMIC DNA]</scope>
    <source>
        <strain evidence="23">Lake Konstanz</strain>
    </source>
</reference>
<evidence type="ECO:0000256" key="13">
    <source>
        <dbReference type="ARBA" id="ARBA00023054"/>
    </source>
</evidence>
<dbReference type="Proteomes" id="UP000051952">
    <property type="component" value="Unassembled WGS sequence"/>
</dbReference>
<dbReference type="InterPro" id="IPR043157">
    <property type="entry name" value="Dynein_AAA1S"/>
</dbReference>
<dbReference type="InterPro" id="IPR004273">
    <property type="entry name" value="Dynein_heavy_D6_P-loop"/>
</dbReference>
<keyword evidence="13 20" id="KW-0175">Coiled coil</keyword>
<dbReference type="InterPro" id="IPR035706">
    <property type="entry name" value="AAA_9"/>
</dbReference>
<evidence type="ECO:0000256" key="10">
    <source>
        <dbReference type="ARBA" id="ARBA00022794"/>
    </source>
</evidence>
<dbReference type="Pfam" id="PF12774">
    <property type="entry name" value="AAA_6"/>
    <property type="match status" value="1"/>
</dbReference>
<dbReference type="PANTHER" id="PTHR45703:SF22">
    <property type="entry name" value="DYNEIN CYTOPLASMIC 2 HEAVY CHAIN 1"/>
    <property type="match status" value="1"/>
</dbReference>
<dbReference type="InterPro" id="IPR041658">
    <property type="entry name" value="AAA_lid_11"/>
</dbReference>
<keyword evidence="16" id="KW-0505">Motor protein</keyword>
<evidence type="ECO:0000256" key="5">
    <source>
        <dbReference type="ARBA" id="ARBA00022473"/>
    </source>
</evidence>
<dbReference type="Pfam" id="PF12780">
    <property type="entry name" value="AAA_8"/>
    <property type="match status" value="1"/>
</dbReference>
<dbReference type="PROSITE" id="PS50890">
    <property type="entry name" value="PUA"/>
    <property type="match status" value="1"/>
</dbReference>
<name>A0A0S4JCL7_BODSA</name>
<keyword evidence="5" id="KW-0217">Developmental protein</keyword>
<evidence type="ECO:0000256" key="8">
    <source>
        <dbReference type="ARBA" id="ARBA00022701"/>
    </source>
</evidence>
<evidence type="ECO:0000256" key="16">
    <source>
        <dbReference type="ARBA" id="ARBA00023175"/>
    </source>
</evidence>
<dbReference type="InterPro" id="IPR027417">
    <property type="entry name" value="P-loop_NTPase"/>
</dbReference>
<dbReference type="FunFam" id="3.20.180.20:FF:000002">
    <property type="entry name" value="Cytoplasmic dynein heavy chain 1"/>
    <property type="match status" value="1"/>
</dbReference>
<dbReference type="InterPro" id="IPR024743">
    <property type="entry name" value="Dynein_HC_stalk"/>
</dbReference>
<protein>
    <recommendedName>
        <fullName evidence="19">Cytoplasmic dynein 2 heavy chain 1</fullName>
    </recommendedName>
</protein>
<dbReference type="GO" id="GO:0007018">
    <property type="term" value="P:microtubule-based movement"/>
    <property type="evidence" value="ECO:0007669"/>
    <property type="project" value="InterPro"/>
</dbReference>
<evidence type="ECO:0000256" key="2">
    <source>
        <dbReference type="ARBA" id="ARBA00004202"/>
    </source>
</evidence>
<keyword evidence="18" id="KW-0966">Cell projection</keyword>
<dbReference type="Gene3D" id="1.20.920.20">
    <property type="match status" value="1"/>
</dbReference>
<dbReference type="OrthoDB" id="10252139at2759"/>
<dbReference type="Pfam" id="PF21264">
    <property type="entry name" value="DYNC2H1_AAA_dom"/>
    <property type="match status" value="1"/>
</dbReference>
<dbReference type="InterPro" id="IPR013602">
    <property type="entry name" value="Dynein_heavy_linker"/>
</dbReference>
<feature type="domain" description="AAA+ ATPase" evidence="21">
    <location>
        <begin position="1942"/>
        <end position="2190"/>
    </location>
</feature>
<dbReference type="Pfam" id="PF18199">
    <property type="entry name" value="Dynein_C"/>
    <property type="match status" value="1"/>
</dbReference>
<evidence type="ECO:0000256" key="1">
    <source>
        <dbReference type="ARBA" id="ARBA00004138"/>
    </source>
</evidence>
<keyword evidence="9" id="KW-0547">Nucleotide-binding</keyword>
<dbReference type="FunFam" id="1.10.8.720:FF:000003">
    <property type="entry name" value="Cytoplasmic dynein heavy chain 2"/>
    <property type="match status" value="1"/>
</dbReference>
<dbReference type="FunFam" id="3.40.50.300:FF:000071">
    <property type="entry name" value="Cytoplasmic dynein heavy chain 1"/>
    <property type="match status" value="1"/>
</dbReference>
<dbReference type="Pfam" id="PF08385">
    <property type="entry name" value="DHC_N1"/>
    <property type="match status" value="1"/>
</dbReference>
<dbReference type="FunFam" id="3.40.50.300:FF:000598">
    <property type="entry name" value="Dynein cytoplasmic 2 heavy chain 1"/>
    <property type="match status" value="1"/>
</dbReference>
<keyword evidence="23" id="KW-1185">Reference proteome</keyword>
<dbReference type="Gene3D" id="3.20.180.20">
    <property type="entry name" value="Dynein heavy chain, N-terminal domain 2"/>
    <property type="match status" value="1"/>
</dbReference>
<feature type="coiled-coil region" evidence="20">
    <location>
        <begin position="2839"/>
        <end position="2901"/>
    </location>
</feature>
<dbReference type="Pfam" id="PF12777">
    <property type="entry name" value="MT"/>
    <property type="match status" value="1"/>
</dbReference>
<keyword evidence="15" id="KW-0472">Membrane</keyword>
<feature type="domain" description="AAA+ ATPase" evidence="21">
    <location>
        <begin position="2258"/>
        <end position="2403"/>
    </location>
</feature>
<dbReference type="InterPro" id="IPR049400">
    <property type="entry name" value="DYNC2H1_AAA_dom"/>
</dbReference>
<gene>
    <name evidence="22" type="ORF">BSAL_12660</name>
</gene>
<keyword evidence="7" id="KW-0963">Cytoplasm</keyword>
<dbReference type="Gene3D" id="1.20.920.30">
    <property type="match status" value="1"/>
</dbReference>
<dbReference type="GO" id="GO:0030286">
    <property type="term" value="C:dynein complex"/>
    <property type="evidence" value="ECO:0007669"/>
    <property type="project" value="UniProtKB-KW"/>
</dbReference>
<dbReference type="InterPro" id="IPR042228">
    <property type="entry name" value="Dynein_linker_3"/>
</dbReference>
<comment type="subcellular location">
    <subcellularLocation>
        <location evidence="2">Cell membrane</location>
        <topology evidence="2">Peripheral membrane protein</topology>
    </subcellularLocation>
    <subcellularLocation>
        <location evidence="1">Cell projection</location>
        <location evidence="1">Cilium</location>
    </subcellularLocation>
    <subcellularLocation>
        <location evidence="3">Cytoplasm</location>
        <location evidence="3">Cytoskeleton</location>
    </subcellularLocation>
</comment>
<comment type="similarity">
    <text evidence="4">Belongs to the dynein heavy chain family.</text>
</comment>
<dbReference type="SMART" id="SM00382">
    <property type="entry name" value="AAA"/>
    <property type="match status" value="3"/>
</dbReference>
<keyword evidence="8" id="KW-0493">Microtubule</keyword>
<dbReference type="InterPro" id="IPR003593">
    <property type="entry name" value="AAA+_ATPase"/>
</dbReference>
<dbReference type="GO" id="GO:0030030">
    <property type="term" value="P:cell projection organization"/>
    <property type="evidence" value="ECO:0007669"/>
    <property type="project" value="UniProtKB-KW"/>
</dbReference>
<dbReference type="Gene3D" id="1.20.58.1120">
    <property type="match status" value="1"/>
</dbReference>
<evidence type="ECO:0000256" key="7">
    <source>
        <dbReference type="ARBA" id="ARBA00022490"/>
    </source>
</evidence>
<dbReference type="GO" id="GO:0045505">
    <property type="term" value="F:dynein intermediate chain binding"/>
    <property type="evidence" value="ECO:0007669"/>
    <property type="project" value="InterPro"/>
</dbReference>
<keyword evidence="17" id="KW-0206">Cytoskeleton</keyword>
<dbReference type="SMR" id="A0A0S4JCL7"/>
<dbReference type="EMBL" id="CYKH01001598">
    <property type="protein sequence ID" value="CUG87914.1"/>
    <property type="molecule type" value="Genomic_DNA"/>
</dbReference>
<evidence type="ECO:0000256" key="12">
    <source>
        <dbReference type="ARBA" id="ARBA00023017"/>
    </source>
</evidence>
<dbReference type="FunFam" id="1.10.8.710:FF:000006">
    <property type="entry name" value="cytoplasmic dynein 2 heavy chain 1"/>
    <property type="match status" value="1"/>
</dbReference>
<keyword evidence="14" id="KW-0969">Cilium</keyword>
<dbReference type="FunFam" id="3.40.50.300:FF:001685">
    <property type="entry name" value="Dynein heavy chain, putative"/>
    <property type="match status" value="1"/>
</dbReference>
<dbReference type="VEuPathDB" id="TriTrypDB:BSAL_12660"/>
<dbReference type="GO" id="GO:0008569">
    <property type="term" value="F:minus-end-directed microtubule motor activity"/>
    <property type="evidence" value="ECO:0007669"/>
    <property type="project" value="InterPro"/>
</dbReference>
<dbReference type="FunFam" id="1.20.920.20:FF:000002">
    <property type="entry name" value="Cytoplasmic dynein 1 heavy chain"/>
    <property type="match status" value="1"/>
</dbReference>
<evidence type="ECO:0000256" key="11">
    <source>
        <dbReference type="ARBA" id="ARBA00022840"/>
    </source>
</evidence>
<organism evidence="22 23">
    <name type="scientific">Bodo saltans</name>
    <name type="common">Flagellated protozoan</name>
    <dbReference type="NCBI Taxonomy" id="75058"/>
    <lineage>
        <taxon>Eukaryota</taxon>
        <taxon>Discoba</taxon>
        <taxon>Euglenozoa</taxon>
        <taxon>Kinetoplastea</taxon>
        <taxon>Metakinetoplastina</taxon>
        <taxon>Eubodonida</taxon>
        <taxon>Bodonidae</taxon>
        <taxon>Bodo</taxon>
    </lineage>
</organism>
<dbReference type="SUPFAM" id="SSF52540">
    <property type="entry name" value="P-loop containing nucleoside triphosphate hydrolases"/>
    <property type="match status" value="4"/>
</dbReference>
<dbReference type="Pfam" id="PF12775">
    <property type="entry name" value="AAA_7"/>
    <property type="match status" value="1"/>
</dbReference>
<dbReference type="Pfam" id="PF22597">
    <property type="entry name" value="DYN_lid"/>
    <property type="match status" value="1"/>
</dbReference>
<dbReference type="InterPro" id="IPR054354">
    <property type="entry name" value="DYNC2H1-like_lid"/>
</dbReference>
<dbReference type="Gene3D" id="1.10.8.720">
    <property type="entry name" value="Region D6 of dynein motor"/>
    <property type="match status" value="1"/>
</dbReference>
<dbReference type="Gene3D" id="1.10.8.1220">
    <property type="match status" value="1"/>
</dbReference>
<evidence type="ECO:0000256" key="14">
    <source>
        <dbReference type="ARBA" id="ARBA00023069"/>
    </source>
</evidence>
<sequence>MPPPRKSSVVVGQHSPGLVSKAIESEGGSVQGQNPSQTGEGVEVAFRGRVSGTLLARSILKALVIDSCGAPSGTVKRPEGDVQIDCEKPLGQIDFHQVMKQVQVKFDELPLESEGVAAIAEITYGRCLKKVVDLNPSVVLNFPSCLCGGGERFDLIVAGVLLVSIRIEGNSVARVFTKSIDALLGRMCSTAFVDSVLPSRWKDLESTEIQNLGDLLEDVQISINDYWEGSPQNDRSKAYAAFLMSAVGSDLRKYFSKHAHSSGGAYRSGTKVAEHALSTIEDWVGICERLTTVDWGSTWNQKYIDSALVRLKERLSTVVSIRTLFDEISERLDPLDMRALRGDSLWDVFESIDLFDVSQSIETKWQSAVATFYRRLEPIEHRCANSLRDFFSRNANLSPQAILAQFMQVRQLMKRPVVSKELVNERDGLLAKLSERLQTVRVEFEHRFHGGEKEQTLEEEDRRCQAGRHLPAVVNRIIWLRQIRGRIEQMTFMTKAMLADLGNASDFESQCETLLNELEEVEQETFKNWTFDVSDNARRLTLDSSATLLELDAQGKVEVNYSERLVQLLREVRVFAAMGFRVPPEIQQMAVQGQKFYQSGVALKQVATTYNGMQEDIIESTRAMLYDSAISFEHVITASGDRKLTWKNVADTNRFIDKLRNAAGLLSGDNRRLHRLHTEVRSLVLELFKIDLLRTKDRWMAKVRLIREKMAQSRFTNMGAWMRHWDMQIYKALEHQYQQGLESLHESVNEIKADVVYDSTSGKAVLRPPMETLRVQFYQRIKDFLTFPNRFQGVGNSEFFQLMPGHNERGILAVMQHASLLFKKIEKEVKKFAPMLVIGQCGQRGNPTLEEIVAAALTEVQHWEQNIRLLKQKGKDIAGVDLFVKIDCFTLCTAPIKQTVEEHLAKLADVLNSTIRKSAAQHLEKITQFLDKASEALDGKLTKLDEIGKANMLHAELMEQRPSIEVEFHHFFNKNKLLQSMTNSPGVEYQQVKSRWDGFVNRLDSHEKEMEEQLAKMKGAVDESVKSWQKNLERFNAQWHELKPKDVNASGNASKFVAERREQFEVLKTQGEEVRKQCVFFHMDEPNLQIIEDLESDIGVFAAMWATWSEFQADLTGLKDEPWITFRSKLFRMEDFVKLWQDKMRESTQASNNITVHIRILLDEWARATPIFKFVRGDGFTPSHWNELFRLLQIRDATQDTITFGMILDRYEIVLRLEKDLKNLHARAQGEAQIREALDDVRAWGSEAKFSLVPHPDRKGVVLITEWKELLTSVNDNQALLFSMKDSPFFSVFANDATKWEQRLAALDDYLHTMNSIQRKWVYLEPIFARGALPNEQERFMRVDKEYLMIMKGVETDSKVLSLASHAEYKDKLRNILEQLERCQKALNEFLEQKRDRLPRFYFISDDDLLEILGQSKNPVVIQSHLKKLFMGIHSVKFDNNKRNILAIQSLDGEHVALKNPVQITDEVEEWLDALDKAMKSTLQAHLLECLEKLDVGLYASQILCASEQVHFTKKTEEAMRGSAQGEMKKHRANLQAQLRELTAFSASNTDAVMELKLKALIMDLIHNIEVVDMLIANNVDKETDWLWRKQLRFYIGKDGLCTIRMVDASFKYSYEYQGNAPKLVHTPLTDRCYLTLTQGMQLGYGGNPYGPAGTGKTESVKALGNAMGRQVLVFNCDEGIDFKSMGRIFTGLVKCGAWGCFDEFNRLKVDQLSAVSQMIQVIQEALKNGEDNCNLLGRRINVDANAGIFVTLNPAGKGYGGRSKLPDNLKQLFRSVAMSAPDNELIAETILYSEGFEHAKELAKKMVEIFRLSKQLLSAQQHYDWGLRAMKAVLRLGGVLVHQYLKERISSGATPSSQQVLATESEIIIKSLRVNTLSKLTFDDAILFNNLISDVFPGIDIREIQYEELRPAIVESIKELKLQLIETQVLKILQLYEALQQRMGVVLVGPSGSGKSTLLKILRKALQRLNVTVPMYVMNPKAMPRHQLLGYMDMDTREWFDGVLTEAAKKVVREENTVRSWIFCDGDIDPEWVESLNSVLDDNKLLTMPNGVRIQFGGNVNFVFETHSLEYASPATVSRMGMIFLSEEDVDPRTAVATWLDDQPAEIRPQLGKWIQDYFYQAIDALLATKALIVDTTKTGLVMSGLSQLQGCTTKAQFAQGIIYGLGSYLIESQRIDYAKDVLYMVGERAPDPKNPLDFMYDVNRAGYRSFQFEPSMDLTVDDLRRTPMVNTVDCQRNTGIMQAWTRVGSDAQGKGGFRPFILVGPEGCGKTMLLTNLFANIPNSKVAVVNCSAQTVASHVIQKLKQMCQVFNTNQGRVLRPKEADRLILLLKDLNLPKPDRYGTVQLHSFLQQLVLYQGFYDSDLEWVTVERLQIVGSMNPPGSMGRFPVAPRFIAIVSVLTISYPTKEALQTIYSDFFNIMLQGSAVSGIAGKSAADIARAMTTVYETVIKRYTVDDASHYIFNPRDLTNWALNVCNYSGAEMSEVLAYEGRRIFMDRLVRPDDRTKFEKYLRDALAALNYSPPQEDKDGSNARCFVSWLDAAPAGKRKLTGAKQEDLKKTCETALMQYCRENADLNIQLIPEVLSWISRVDRVLSQENGNLLMVGRTGVCSPEMVRLVAFHSRMEVVSLNMTRDYNIKAFNLELKVALQRAGVEGLPTVLLLEDHNFFSSQPLEMINSLLSSGDVPGLFGPEEIDALLGPLKEEALGEGLSVYGYFVTRVRKFLHVCVVMDPTNAEYQIRCRSNPALFTRCTVCWLGSWQSDSLKLVPRLMLRDVFRILDQRDDKKDFSLTTELVNIHKHAGERFSPHHFKTLCDTYSRIFQQKNSATGESLNRLKQGLAKLAEAQENVDTISKEVTEKKALMEVKQKEADEALVQIQQKMEEAGDQKKNIQKIQKDIDGEQKVIEEKKSVIEGGLANIQPTLDAARAAVGSISSSHLSELKSLKSPPPAVQDVLEGVLVLLGSGGDTTWAAIRKFLAGDGVRSILTFDVKSMSVNVRDAVEKLIKTKENSFKPEVISRASQAAAPMAAWLKATVDYSKVLDTIQPMTDELSKYEANLNKGKERKQKYEEKLAKVEKKVDELKKNFGQKTKEAERLKDKLEQAETLLKNANDLLGKLAGEKTRWGEQVKVIQRDVQLMPRRSLAASAFITYLGNEPEDVRRTVLAGWLERLKLDEFNFFTFLRTESTLLQYKAQGLPGDELSMDNAVSILEQVRTPIIVDPASQAVEWLRNNLKERNVPVDVCNISDERLVSALELAIRFGKTFIITDVDKIEPFLYPLLRKELKSEGTKRVIQIGDRRSIDYADGFQLFLVTRSTDLRISPDATSYLTEVSFTITQSGLEGQLLGVTIQYEQPELEQQKIEILKKEEALKLQLATLEESLLRDLASSQGSLLENTTLIESLNQIKTQASEIEEALSTSKTLQVQLDEKRNVYRSFAATGSTIFFLIKNLSALSHMYQFSLGMFLDIIDRTLKAHSGTQMGASPKIEELTKTLIRRVVESVSRALLKEHRVTFGIHLARSLNASALTEAEWSFFVDRAVVSDQKRGEARIPSWVLPDSRSSFQLFAALFPELMTKINLQESDVWYQWMGSSTPEVEYPLFLGKISAFQRLLVIKALRADRLIAAMNLFACQTLQVQALTDNSSLQSLVQLTRSTEPILLITTAGADPSQDLQQIAYQTVGREKLHQIAMGGGQTDEALRLLRQASQDGHWLVLKNLHLVIPWVSVLQKELNIIKPHDNFRLWLTSEAHDEFPQILLSNSLKVTFEAPPGVKQNLVRTFNNWSEKQFQSRTPVQTQLLFIAAWLHAIVQERRSYIPQGWAKFYEFSAADLKSATDIIVQQTQNNTIDWRSIHGLLENAIYGGRMETEYDVRILRTYLNRYLNPEMLSTARKQQSLYFKVATPATGKHRDFETLIQSLADNDVPALFSLPPNADRVVQSTNVAAVVNDLQRMQETKSLNAMTREEWSNHLTPLLNTWLELTQPHSALLSHSTPQSRRDAKPIEGFVDAEVASSIALLRRVNNCTTDLRRVIEGTLLLSEARRTESNALIAGEVPLAWDGVFCGPERIVPWFTSLVGKAVAIQEWQALSNSSMLLKSKVNLSSLLRPQTFLNALRQETSHLTREPLVSLKLVSKIGSPPTGAALPVCLTGLLLQGAVIDETSVLSEIQAADAAAFFQMPDVYIGWVLNANPLPTDVAIPAYVNASKEVLLTELTLPAPTAGEVERFILAGISIVLE</sequence>
<dbReference type="GO" id="GO:0051959">
    <property type="term" value="F:dynein light intermediate chain binding"/>
    <property type="evidence" value="ECO:0007669"/>
    <property type="project" value="InterPro"/>
</dbReference>
<evidence type="ECO:0000259" key="21">
    <source>
        <dbReference type="SMART" id="SM00382"/>
    </source>
</evidence>
<feature type="domain" description="AAA+ ATPase" evidence="21">
    <location>
        <begin position="1646"/>
        <end position="1792"/>
    </location>
</feature>
<feature type="coiled-coil region" evidence="20">
    <location>
        <begin position="1366"/>
        <end position="1393"/>
    </location>
</feature>
<dbReference type="InterPro" id="IPR026983">
    <property type="entry name" value="DHC"/>
</dbReference>
<evidence type="ECO:0000256" key="20">
    <source>
        <dbReference type="SAM" id="Coils"/>
    </source>
</evidence>
<keyword evidence="6" id="KW-1003">Cell membrane</keyword>
<evidence type="ECO:0000256" key="4">
    <source>
        <dbReference type="ARBA" id="ARBA00008887"/>
    </source>
</evidence>
<evidence type="ECO:0000313" key="23">
    <source>
        <dbReference type="Proteomes" id="UP000051952"/>
    </source>
</evidence>
<dbReference type="Gene3D" id="1.20.140.100">
    <property type="entry name" value="Dynein heavy chain, N-terminal domain 2"/>
    <property type="match status" value="1"/>
</dbReference>
<evidence type="ECO:0000256" key="9">
    <source>
        <dbReference type="ARBA" id="ARBA00022741"/>
    </source>
</evidence>
<dbReference type="GO" id="GO:0005929">
    <property type="term" value="C:cilium"/>
    <property type="evidence" value="ECO:0007669"/>
    <property type="project" value="UniProtKB-SubCell"/>
</dbReference>
<dbReference type="OMA" id="SHMYQFS"/>
<dbReference type="Gene3D" id="1.10.8.710">
    <property type="match status" value="1"/>
</dbReference>
<dbReference type="GO" id="GO:0005524">
    <property type="term" value="F:ATP binding"/>
    <property type="evidence" value="ECO:0007669"/>
    <property type="project" value="UniProtKB-KW"/>
</dbReference>
<evidence type="ECO:0000313" key="22">
    <source>
        <dbReference type="EMBL" id="CUG87914.1"/>
    </source>
</evidence>
<dbReference type="GO" id="GO:0005874">
    <property type="term" value="C:microtubule"/>
    <property type="evidence" value="ECO:0007669"/>
    <property type="project" value="UniProtKB-KW"/>
</dbReference>
<dbReference type="InterPro" id="IPR024317">
    <property type="entry name" value="Dynein_heavy_chain_D4_dom"/>
</dbReference>
<dbReference type="Pfam" id="PF12781">
    <property type="entry name" value="AAA_9"/>
    <property type="match status" value="1"/>
</dbReference>
<dbReference type="Pfam" id="PF08393">
    <property type="entry name" value="DHC_N2"/>
    <property type="match status" value="1"/>
</dbReference>
<evidence type="ECO:0000256" key="3">
    <source>
        <dbReference type="ARBA" id="ARBA00004245"/>
    </source>
</evidence>
<dbReference type="FunFam" id="3.40.50.300:FF:000706">
    <property type="entry name" value="Cytoplasmic dynein 2 heavy chain 1"/>
    <property type="match status" value="1"/>
</dbReference>
<dbReference type="Gene3D" id="3.40.50.300">
    <property type="entry name" value="P-loop containing nucleotide triphosphate hydrolases"/>
    <property type="match status" value="5"/>
</dbReference>
<evidence type="ECO:0000256" key="6">
    <source>
        <dbReference type="ARBA" id="ARBA00022475"/>
    </source>
</evidence>
<dbReference type="InterPro" id="IPR035699">
    <property type="entry name" value="AAA_6"/>
</dbReference>
<dbReference type="InterPro" id="IPR041228">
    <property type="entry name" value="Dynein_C"/>
</dbReference>
<dbReference type="Gene3D" id="6.10.140.1060">
    <property type="match status" value="1"/>
</dbReference>
<keyword evidence="11" id="KW-0067">ATP-binding</keyword>
<dbReference type="Pfam" id="PF03028">
    <property type="entry name" value="Dynein_heavy"/>
    <property type="match status" value="1"/>
</dbReference>
<keyword evidence="12" id="KW-0243">Dynein</keyword>
<dbReference type="InterPro" id="IPR042222">
    <property type="entry name" value="Dynein_2_N"/>
</dbReference>
<feature type="coiled-coil region" evidence="20">
    <location>
        <begin position="3055"/>
        <end position="3124"/>
    </location>
</feature>
<dbReference type="InterPro" id="IPR013594">
    <property type="entry name" value="Dynein_heavy_tail"/>
</dbReference>
<dbReference type="PANTHER" id="PTHR45703">
    <property type="entry name" value="DYNEIN HEAVY CHAIN"/>
    <property type="match status" value="1"/>
</dbReference>